<feature type="signal peptide" evidence="2">
    <location>
        <begin position="1"/>
        <end position="27"/>
    </location>
</feature>
<evidence type="ECO:0000259" key="3">
    <source>
        <dbReference type="PROSITE" id="PS50940"/>
    </source>
</evidence>
<gene>
    <name evidence="4" type="ORF">DIATSA_LOCUS9683</name>
</gene>
<evidence type="ECO:0000313" key="5">
    <source>
        <dbReference type="Proteomes" id="UP001153714"/>
    </source>
</evidence>
<feature type="chain" id="PRO_5040488645" description="Chitin-binding type-2 domain-containing protein" evidence="2">
    <location>
        <begin position="28"/>
        <end position="1684"/>
    </location>
</feature>
<organism evidence="4 5">
    <name type="scientific">Diatraea saccharalis</name>
    <name type="common">sugarcane borer</name>
    <dbReference type="NCBI Taxonomy" id="40085"/>
    <lineage>
        <taxon>Eukaryota</taxon>
        <taxon>Metazoa</taxon>
        <taxon>Ecdysozoa</taxon>
        <taxon>Arthropoda</taxon>
        <taxon>Hexapoda</taxon>
        <taxon>Insecta</taxon>
        <taxon>Pterygota</taxon>
        <taxon>Neoptera</taxon>
        <taxon>Endopterygota</taxon>
        <taxon>Lepidoptera</taxon>
        <taxon>Glossata</taxon>
        <taxon>Ditrysia</taxon>
        <taxon>Pyraloidea</taxon>
        <taxon>Crambidae</taxon>
        <taxon>Crambinae</taxon>
        <taxon>Diatraea</taxon>
    </lineage>
</organism>
<feature type="region of interest" description="Disordered" evidence="1">
    <location>
        <begin position="1596"/>
        <end position="1620"/>
    </location>
</feature>
<evidence type="ECO:0000313" key="4">
    <source>
        <dbReference type="EMBL" id="CAG9792122.1"/>
    </source>
</evidence>
<keyword evidence="5" id="KW-1185">Reference proteome</keyword>
<dbReference type="Proteomes" id="UP001153714">
    <property type="component" value="Chromosome 4"/>
</dbReference>
<dbReference type="EMBL" id="OU893335">
    <property type="protein sequence ID" value="CAG9792122.1"/>
    <property type="molecule type" value="Genomic_DNA"/>
</dbReference>
<dbReference type="SMART" id="SM00494">
    <property type="entry name" value="ChtBD2"/>
    <property type="match status" value="3"/>
</dbReference>
<protein>
    <recommendedName>
        <fullName evidence="3">Chitin-binding type-2 domain-containing protein</fullName>
    </recommendedName>
</protein>
<dbReference type="Pfam" id="PF01607">
    <property type="entry name" value="CBM_14"/>
    <property type="match status" value="2"/>
</dbReference>
<name>A0A9N9R940_9NEOP</name>
<dbReference type="OrthoDB" id="6020543at2759"/>
<feature type="region of interest" description="Disordered" evidence="1">
    <location>
        <begin position="1278"/>
        <end position="1300"/>
    </location>
</feature>
<reference evidence="4" key="1">
    <citation type="submission" date="2021-12" db="EMBL/GenBank/DDBJ databases">
        <authorList>
            <person name="King R."/>
        </authorList>
    </citation>
    <scope>NUCLEOTIDE SEQUENCE</scope>
</reference>
<reference evidence="4" key="2">
    <citation type="submission" date="2022-10" db="EMBL/GenBank/DDBJ databases">
        <authorList>
            <consortium name="ENA_rothamsted_submissions"/>
            <consortium name="culmorum"/>
            <person name="King R."/>
        </authorList>
    </citation>
    <scope>NUCLEOTIDE SEQUENCE</scope>
</reference>
<evidence type="ECO:0000256" key="2">
    <source>
        <dbReference type="SAM" id="SignalP"/>
    </source>
</evidence>
<keyword evidence="2" id="KW-0732">Signal</keyword>
<proteinExistence type="predicted"/>
<dbReference type="GO" id="GO:0008061">
    <property type="term" value="F:chitin binding"/>
    <property type="evidence" value="ECO:0007669"/>
    <property type="project" value="InterPro"/>
</dbReference>
<dbReference type="PROSITE" id="PS50940">
    <property type="entry name" value="CHIT_BIND_II"/>
    <property type="match status" value="2"/>
</dbReference>
<sequence length="1684" mass="189974">MPFTKRKMIEFTRILTLILIVLPMVSANVDCGGKAFHCVNITHFMICVDLGGGVTSTIDTFVIPCPLSTECRRTNRYECEFPKPVTLEKISVPEVNVFPAVATYSATSIDGSSSVAEFSQYVTGSSDPSMTELPKVAIDTKVAKSDFLESSTVSATSTTDFSHIFININIKNQTESDQTSTNTDVPYTTEFFQVSTNTSILNNSFQNLVDNNLSNINDLKNNTVYNDINTMTEHRDYIEISTDTNLSNRNMTTSEITNLFFHNSTDSETRNESDYLQDRVTYSEPNKSEPFESLLSTPTTTDFYKIQTDIITHNTTQRLEVPTESSVLITSMTPLKLADAKILNTIPHSQTITDEKISIKTELLETETDTITTKSDSFQEIAEISLLDINYHFQTTTDTNVLNKTEHYQSPNDSYNKNEPLLDFKDEEVTQSEISQKSQGISITSTNELFQTTTDNIAVTNKPSYQFLLDTIINVEVSEIATDSLLNLSENIQELTKVTTPRITEYLETTSNSKVTNETKPYQYSIDFTRYNNTEPIEMASSTNISNITEIKASPGVSVLSTTENFQSSTDTSLPFDNKFPQQNEVINTDKVFQSLSDLNIIEHSISKDIKSPIEIDTTRSTEASTVWNENNDAVTKQFPWQELENVSSTLKRVIDQIEETTTTNINFADTTNIDFVTEYILNRELNQKTTIPAGIIKPTLENEAATTTSTPSFYGVTDDNSNFNASNKVEMPLSTSPFDAYYKVPNGDRLIYTTEKQFSTFSHEIPTENFVVTKQTLINDVISSFDEANIFTSEKNLSQEKTTKSNNVINMGDVNVSGNLMLNVNQKSKETATLSTIHSNSYATESSFFTNNHKGHNFEISSTISYTTVTPYTYDDVTQIEIENIAEKPPMSSNNDNIAGITSTEKSNILDVLNIKTLSNLNYYPYLNANNDSINLIFKNENMFTTTSYENRTTELNDTGNIQTSVTSILDTNLKNPTTNLELLSTTKDFLKPNSNTHEKENISFATSDTEKSIKKLNINSNLSTQITSMFGNSFYINTIPNTQVTTKKSEYIGNIDGTTSIGQSSDYKSNIGYKYDVTESTVTLNTDALNYQTLKGSTDNSANFILPQMNFIKSSTEVSEIKKQENGQDLVNMQHTTERLTGEKNENNLLVHIIQATPNFSMSGFQTDIEQNTLPLNIDFTTFLPPLADFKPGVNVSETKTYSEAPTNKIFDKLFSSAENKSNSQNNDHQLNVTNSYYSNVNSTQSLQHKINTEQENNIIFNATYKVQINPRQIVNNNPDANKAVNKSTSKSYSGHFNVNRNTTSKTYIYDVNSKKTTIDHIKSYKTNNNSEATPMSNAQSEQNIPSDLPSLGIVIKQHGKESLSIAKTPEQQRNLFENHESNITLSRNIVNNSLNSQFLNNSAIPLNTNLTSKKYNQSISRDSRFNILQLRDSVGNLTKLLKPSRQTTGNNYETINRNTSHIPGKRQGNVTKLHFTCRNRNRGRYSDVEDCNIFYICIGKLDPIIGRCPAHTVFSDIRKQCTKNISHCIRGSEFKCTKPGRFLDILKRNFYYICVRKREKFLKFKFQCLNGYYLNETLVQCVIETQSESQHSISFDSNGDLSNINNENTPKTNKREFSNKSQKEFSCGKEGKFADEDDCNRYYVCTKNKKFEFRKRKKKCESDEVFHKEKKTCVDADSYEC</sequence>
<dbReference type="SUPFAM" id="SSF57625">
    <property type="entry name" value="Invertebrate chitin-binding proteins"/>
    <property type="match status" value="2"/>
</dbReference>
<accession>A0A9N9R940</accession>
<dbReference type="InterPro" id="IPR002557">
    <property type="entry name" value="Chitin-bd_dom"/>
</dbReference>
<evidence type="ECO:0000256" key="1">
    <source>
        <dbReference type="SAM" id="MobiDB-lite"/>
    </source>
</evidence>
<dbReference type="InterPro" id="IPR036508">
    <property type="entry name" value="Chitin-bd_dom_sf"/>
</dbReference>
<dbReference type="Gene3D" id="2.170.140.10">
    <property type="entry name" value="Chitin binding domain"/>
    <property type="match status" value="2"/>
</dbReference>
<feature type="compositionally biased region" description="Polar residues" evidence="1">
    <location>
        <begin position="1596"/>
        <end position="1614"/>
    </location>
</feature>
<feature type="domain" description="Chitin-binding type-2" evidence="3">
    <location>
        <begin position="1627"/>
        <end position="1684"/>
    </location>
</feature>
<feature type="domain" description="Chitin-binding type-2" evidence="3">
    <location>
        <begin position="1477"/>
        <end position="1533"/>
    </location>
</feature>
<dbReference type="GO" id="GO:0005576">
    <property type="term" value="C:extracellular region"/>
    <property type="evidence" value="ECO:0007669"/>
    <property type="project" value="InterPro"/>
</dbReference>